<reference evidence="3" key="1">
    <citation type="submission" date="2020-10" db="EMBL/GenBank/DDBJ databases">
        <authorList>
            <person name="Gilroy R."/>
        </authorList>
    </citation>
    <scope>NUCLEOTIDE SEQUENCE</scope>
    <source>
        <strain evidence="3">13361</strain>
    </source>
</reference>
<comment type="caution">
    <text evidence="3">The sequence shown here is derived from an EMBL/GenBank/DDBJ whole genome shotgun (WGS) entry which is preliminary data.</text>
</comment>
<protein>
    <recommendedName>
        <fullName evidence="5">PepSY domain-containing protein</fullName>
    </recommendedName>
</protein>
<evidence type="ECO:0000313" key="3">
    <source>
        <dbReference type="EMBL" id="HIQ67556.1"/>
    </source>
</evidence>
<evidence type="ECO:0008006" key="5">
    <source>
        <dbReference type="Google" id="ProtNLM"/>
    </source>
</evidence>
<reference evidence="3" key="2">
    <citation type="journal article" date="2021" name="PeerJ">
        <title>Extensive microbial diversity within the chicken gut microbiome revealed by metagenomics and culture.</title>
        <authorList>
            <person name="Gilroy R."/>
            <person name="Ravi A."/>
            <person name="Getino M."/>
            <person name="Pursley I."/>
            <person name="Horton D.L."/>
            <person name="Alikhan N.F."/>
            <person name="Baker D."/>
            <person name="Gharbi K."/>
            <person name="Hall N."/>
            <person name="Watson M."/>
            <person name="Adriaenssens E.M."/>
            <person name="Foster-Nyarko E."/>
            <person name="Jarju S."/>
            <person name="Secka A."/>
            <person name="Antonio M."/>
            <person name="Oren A."/>
            <person name="Chaudhuri R.R."/>
            <person name="La Ragione R."/>
            <person name="Hildebrand F."/>
            <person name="Pallen M.J."/>
        </authorList>
    </citation>
    <scope>NUCLEOTIDE SEQUENCE</scope>
    <source>
        <strain evidence="3">13361</strain>
    </source>
</reference>
<feature type="compositionally biased region" description="Polar residues" evidence="1">
    <location>
        <begin position="25"/>
        <end position="34"/>
    </location>
</feature>
<dbReference type="PROSITE" id="PS51257">
    <property type="entry name" value="PROKAR_LIPOPROTEIN"/>
    <property type="match status" value="1"/>
</dbReference>
<dbReference type="AlphaFoldDB" id="A0A9D0Z1H5"/>
<dbReference type="Proteomes" id="UP000886796">
    <property type="component" value="Unassembled WGS sequence"/>
</dbReference>
<dbReference type="EMBL" id="DVFK01000052">
    <property type="protein sequence ID" value="HIQ67556.1"/>
    <property type="molecule type" value="Genomic_DNA"/>
</dbReference>
<keyword evidence="2" id="KW-0732">Signal</keyword>
<feature type="compositionally biased region" description="Low complexity" evidence="1">
    <location>
        <begin position="35"/>
        <end position="57"/>
    </location>
</feature>
<evidence type="ECO:0000256" key="1">
    <source>
        <dbReference type="SAM" id="MobiDB-lite"/>
    </source>
</evidence>
<name>A0A9D0Z1H5_9FIRM</name>
<evidence type="ECO:0000256" key="2">
    <source>
        <dbReference type="SAM" id="SignalP"/>
    </source>
</evidence>
<evidence type="ECO:0000313" key="4">
    <source>
        <dbReference type="Proteomes" id="UP000886796"/>
    </source>
</evidence>
<feature type="signal peptide" evidence="2">
    <location>
        <begin position="1"/>
        <end position="19"/>
    </location>
</feature>
<proteinExistence type="predicted"/>
<feature type="chain" id="PRO_5039455079" description="PepSY domain-containing protein" evidence="2">
    <location>
        <begin position="20"/>
        <end position="124"/>
    </location>
</feature>
<organism evidence="3 4">
    <name type="scientific">Candidatus Faecousia excrementigallinarum</name>
    <dbReference type="NCBI Taxonomy" id="2840806"/>
    <lineage>
        <taxon>Bacteria</taxon>
        <taxon>Bacillati</taxon>
        <taxon>Bacillota</taxon>
        <taxon>Clostridia</taxon>
        <taxon>Eubacteriales</taxon>
        <taxon>Oscillospiraceae</taxon>
        <taxon>Faecousia</taxon>
    </lineage>
</organism>
<sequence>MKKLIVAMLCLTLLLAGCGADPQPAETTTKPSTQTEATTEAPTETTTEAPTEATTEANSLKAQAESCIGKTVEELIALIGEPQSSDYAPSCLNPGVGEDGNLYYEGFTVYTYKADGVEEVVDVE</sequence>
<feature type="region of interest" description="Disordered" evidence="1">
    <location>
        <begin position="19"/>
        <end position="60"/>
    </location>
</feature>
<accession>A0A9D0Z1H5</accession>
<gene>
    <name evidence="3" type="ORF">IAB74_03475</name>
</gene>